<dbReference type="AlphaFoldDB" id="A0A0C9ZN63"/>
<gene>
    <name evidence="1" type="ORF">PISMIDRAFT_313853</name>
</gene>
<protein>
    <submittedName>
        <fullName evidence="1">Uncharacterized protein</fullName>
    </submittedName>
</protein>
<sequence>MVRRCRHVSFICKTAQLQHAHPTVFELFLNCRGTGQTTRGHYEPIMTRLGLRSVMARVGLQIVVHSYNKL</sequence>
<keyword evidence="2" id="KW-1185">Reference proteome</keyword>
<reference evidence="1 2" key="1">
    <citation type="submission" date="2014-04" db="EMBL/GenBank/DDBJ databases">
        <authorList>
            <consortium name="DOE Joint Genome Institute"/>
            <person name="Kuo A."/>
            <person name="Kohler A."/>
            <person name="Costa M.D."/>
            <person name="Nagy L.G."/>
            <person name="Floudas D."/>
            <person name="Copeland A."/>
            <person name="Barry K.W."/>
            <person name="Cichocki N."/>
            <person name="Veneault-Fourrey C."/>
            <person name="LaButti K."/>
            <person name="Lindquist E.A."/>
            <person name="Lipzen A."/>
            <person name="Lundell T."/>
            <person name="Morin E."/>
            <person name="Murat C."/>
            <person name="Sun H."/>
            <person name="Tunlid A."/>
            <person name="Henrissat B."/>
            <person name="Grigoriev I.V."/>
            <person name="Hibbett D.S."/>
            <person name="Martin F."/>
            <person name="Nordberg H.P."/>
            <person name="Cantor M.N."/>
            <person name="Hua S.X."/>
        </authorList>
    </citation>
    <scope>NUCLEOTIDE SEQUENCE [LARGE SCALE GENOMIC DNA]</scope>
    <source>
        <strain evidence="1 2">441</strain>
    </source>
</reference>
<organism evidence="1 2">
    <name type="scientific">Pisolithus microcarpus 441</name>
    <dbReference type="NCBI Taxonomy" id="765257"/>
    <lineage>
        <taxon>Eukaryota</taxon>
        <taxon>Fungi</taxon>
        <taxon>Dikarya</taxon>
        <taxon>Basidiomycota</taxon>
        <taxon>Agaricomycotina</taxon>
        <taxon>Agaricomycetes</taxon>
        <taxon>Agaricomycetidae</taxon>
        <taxon>Boletales</taxon>
        <taxon>Sclerodermatineae</taxon>
        <taxon>Pisolithaceae</taxon>
        <taxon>Pisolithus</taxon>
    </lineage>
</organism>
<dbReference type="Proteomes" id="UP000054018">
    <property type="component" value="Unassembled WGS sequence"/>
</dbReference>
<proteinExistence type="predicted"/>
<accession>A0A0C9ZN63</accession>
<evidence type="ECO:0000313" key="1">
    <source>
        <dbReference type="EMBL" id="KIK30861.1"/>
    </source>
</evidence>
<dbReference type="HOGENOM" id="CLU_2758758_0_0_1"/>
<dbReference type="EMBL" id="KN833686">
    <property type="protein sequence ID" value="KIK30861.1"/>
    <property type="molecule type" value="Genomic_DNA"/>
</dbReference>
<name>A0A0C9ZN63_9AGAM</name>
<reference evidence="2" key="2">
    <citation type="submission" date="2015-01" db="EMBL/GenBank/DDBJ databases">
        <title>Evolutionary Origins and Diversification of the Mycorrhizal Mutualists.</title>
        <authorList>
            <consortium name="DOE Joint Genome Institute"/>
            <consortium name="Mycorrhizal Genomics Consortium"/>
            <person name="Kohler A."/>
            <person name="Kuo A."/>
            <person name="Nagy L.G."/>
            <person name="Floudas D."/>
            <person name="Copeland A."/>
            <person name="Barry K.W."/>
            <person name="Cichocki N."/>
            <person name="Veneault-Fourrey C."/>
            <person name="LaButti K."/>
            <person name="Lindquist E.A."/>
            <person name="Lipzen A."/>
            <person name="Lundell T."/>
            <person name="Morin E."/>
            <person name="Murat C."/>
            <person name="Riley R."/>
            <person name="Ohm R."/>
            <person name="Sun H."/>
            <person name="Tunlid A."/>
            <person name="Henrissat B."/>
            <person name="Grigoriev I.V."/>
            <person name="Hibbett D.S."/>
            <person name="Martin F."/>
        </authorList>
    </citation>
    <scope>NUCLEOTIDE SEQUENCE [LARGE SCALE GENOMIC DNA]</scope>
    <source>
        <strain evidence="2">441</strain>
    </source>
</reference>
<evidence type="ECO:0000313" key="2">
    <source>
        <dbReference type="Proteomes" id="UP000054018"/>
    </source>
</evidence>